<keyword evidence="1" id="KW-0472">Membrane</keyword>
<name>A0A831RYM8_9GAMM</name>
<feature type="transmembrane region" description="Helical" evidence="1">
    <location>
        <begin position="6"/>
        <end position="23"/>
    </location>
</feature>
<feature type="transmembrane region" description="Helical" evidence="1">
    <location>
        <begin position="32"/>
        <end position="52"/>
    </location>
</feature>
<protein>
    <submittedName>
        <fullName evidence="2">DUF2304 domain-containing protein</fullName>
    </submittedName>
</protein>
<reference evidence="2" key="1">
    <citation type="journal article" date="2020" name="mSystems">
        <title>Genome- and Community-Level Interaction Insights into Carbon Utilization and Element Cycling Functions of Hydrothermarchaeota in Hydrothermal Sediment.</title>
        <authorList>
            <person name="Zhou Z."/>
            <person name="Liu Y."/>
            <person name="Xu W."/>
            <person name="Pan J."/>
            <person name="Luo Z.H."/>
            <person name="Li M."/>
        </authorList>
    </citation>
    <scope>NUCLEOTIDE SEQUENCE [LARGE SCALE GENOMIC DNA]</scope>
    <source>
        <strain evidence="2">HyVt-458</strain>
    </source>
</reference>
<keyword evidence="1" id="KW-0812">Transmembrane</keyword>
<comment type="caution">
    <text evidence="2">The sequence shown here is derived from an EMBL/GenBank/DDBJ whole genome shotgun (WGS) entry which is preliminary data.</text>
</comment>
<dbReference type="AlphaFoldDB" id="A0A831RYM8"/>
<evidence type="ECO:0000313" key="2">
    <source>
        <dbReference type="EMBL" id="HEC06733.1"/>
    </source>
</evidence>
<dbReference type="Pfam" id="PF10066">
    <property type="entry name" value="DUF2304"/>
    <property type="match status" value="1"/>
</dbReference>
<dbReference type="InterPro" id="IPR019277">
    <property type="entry name" value="DUF2304"/>
</dbReference>
<evidence type="ECO:0000256" key="1">
    <source>
        <dbReference type="SAM" id="Phobius"/>
    </source>
</evidence>
<accession>A0A831RYM8</accession>
<dbReference type="Proteomes" id="UP000886339">
    <property type="component" value="Unassembled WGS sequence"/>
</dbReference>
<sequence>MSHTNWISATIGLLTAGLIFYLVRRDHLHTRYALWWVPVALVMAVLGVFPQIVDWIGRMMGISYPPVIPLLLGLVAMVVKILVMDIERSRNEVKLTRLVQRVAMLEKRVEDSIPGKNPPAGD</sequence>
<proteinExistence type="predicted"/>
<organism evidence="2">
    <name type="scientific">Thiolapillus brandeum</name>
    <dbReference type="NCBI Taxonomy" id="1076588"/>
    <lineage>
        <taxon>Bacteria</taxon>
        <taxon>Pseudomonadati</taxon>
        <taxon>Pseudomonadota</taxon>
        <taxon>Gammaproteobacteria</taxon>
        <taxon>Chromatiales</taxon>
        <taxon>Sedimenticolaceae</taxon>
        <taxon>Thiolapillus</taxon>
    </lineage>
</organism>
<gene>
    <name evidence="2" type="ORF">ENJ12_07770</name>
</gene>
<keyword evidence="1" id="KW-1133">Transmembrane helix</keyword>
<feature type="transmembrane region" description="Helical" evidence="1">
    <location>
        <begin position="64"/>
        <end position="83"/>
    </location>
</feature>
<dbReference type="EMBL" id="DRLF01000272">
    <property type="protein sequence ID" value="HEC06733.1"/>
    <property type="molecule type" value="Genomic_DNA"/>
</dbReference>